<evidence type="ECO:0000313" key="6">
    <source>
        <dbReference type="EMBL" id="VVC95805.1"/>
    </source>
</evidence>
<comment type="subcellular location">
    <subcellularLocation>
        <location evidence="4">Cytoplasm</location>
        <location evidence="4">Cytoskeleton</location>
        <location evidence="4">Cilium axoneme</location>
    </subcellularLocation>
</comment>
<dbReference type="GO" id="GO:0015630">
    <property type="term" value="C:microtubule cytoskeleton"/>
    <property type="evidence" value="ECO:0007669"/>
    <property type="project" value="UniProtKB-UniRule"/>
</dbReference>
<keyword evidence="3 5" id="KW-0175">Coiled coil</keyword>
<sequence length="505" mass="57736">MATENMTCPFICPTSDRQGKHVVYKEAGGARDGEHHYAAPYVPGMIKPPEPKVYPPGAPPRYLPQPTDSTSGDILTMGPIGPWAAGHIDWTPQAGSTGVRPVVDKYSITRYSTGEWRKNNEYTLTPRATDKAKSLEVRTKQDIKDTFNKLDNKLQDSDNKLKQRIKDLSKWKKKVEKTLEAITDELHTLDMDRAKLKGACRILMLPEAISRECLELRTNRYEPDLVRDDAEQELVKEVAIVGEIRRVFLETLKKVEVQIEKLKAAKSSIEFDWGDKMIALKEDRKNLTLTPNSTLLLYHPGVARWPENATSLEYWEHYCAESIKNCEEVRQESVELRGDLMTNIINGSQDMKIQADRTNAALAETVSATEELCEKLEETLKDNLKKIADIENLLDELHDAVRRANERNKCVMTRLYSRNYERLNVENCRDEAQYALMAEAKFVKESTESFQQKIREADAIRSELMKYRGELEKDIACKRKSINIDKDRCARVRAHMPTPEEFAGA</sequence>
<name>A0A5E4R4K5_9NEOP</name>
<dbReference type="GO" id="GO:0005634">
    <property type="term" value="C:nucleus"/>
    <property type="evidence" value="ECO:0007669"/>
    <property type="project" value="TreeGrafter"/>
</dbReference>
<protein>
    <recommendedName>
        <fullName evidence="4">Tektin</fullName>
    </recommendedName>
</protein>
<keyword evidence="2" id="KW-0963">Cytoplasm</keyword>
<keyword evidence="4" id="KW-0966">Cell projection</keyword>
<reference evidence="7 8" key="1">
    <citation type="submission" date="2017-07" db="EMBL/GenBank/DDBJ databases">
        <authorList>
            <person name="Talla V."/>
            <person name="Backstrom N."/>
        </authorList>
    </citation>
    <scope>NUCLEOTIDE SEQUENCE [LARGE SCALE GENOMIC DNA]</scope>
</reference>
<evidence type="ECO:0000256" key="4">
    <source>
        <dbReference type="RuleBase" id="RU367040"/>
    </source>
</evidence>
<dbReference type="GO" id="GO:0005930">
    <property type="term" value="C:axoneme"/>
    <property type="evidence" value="ECO:0007669"/>
    <property type="project" value="UniProtKB-SubCell"/>
</dbReference>
<dbReference type="GO" id="GO:0060271">
    <property type="term" value="P:cilium assembly"/>
    <property type="evidence" value="ECO:0007669"/>
    <property type="project" value="UniProtKB-UniRule"/>
</dbReference>
<dbReference type="EMBL" id="FZQP02002448">
    <property type="protein sequence ID" value="VVC95805.1"/>
    <property type="molecule type" value="Genomic_DNA"/>
</dbReference>
<proteinExistence type="inferred from homology"/>
<organism evidence="7 8">
    <name type="scientific">Leptidea sinapis</name>
    <dbReference type="NCBI Taxonomy" id="189913"/>
    <lineage>
        <taxon>Eukaryota</taxon>
        <taxon>Metazoa</taxon>
        <taxon>Ecdysozoa</taxon>
        <taxon>Arthropoda</taxon>
        <taxon>Hexapoda</taxon>
        <taxon>Insecta</taxon>
        <taxon>Pterygota</taxon>
        <taxon>Neoptera</taxon>
        <taxon>Endopterygota</taxon>
        <taxon>Lepidoptera</taxon>
        <taxon>Glossata</taxon>
        <taxon>Ditrysia</taxon>
        <taxon>Papilionoidea</taxon>
        <taxon>Pieridae</taxon>
        <taxon>Dismorphiinae</taxon>
        <taxon>Leptidea</taxon>
    </lineage>
</organism>
<comment type="similarity">
    <text evidence="1 4">Belongs to the tektin family.</text>
</comment>
<keyword evidence="4" id="KW-0969">Cilium</keyword>
<dbReference type="GO" id="GO:0060294">
    <property type="term" value="P:cilium movement involved in cell motility"/>
    <property type="evidence" value="ECO:0007669"/>
    <property type="project" value="UniProtKB-UniRule"/>
</dbReference>
<dbReference type="InterPro" id="IPR000435">
    <property type="entry name" value="Tektins"/>
</dbReference>
<feature type="coiled-coil region" evidence="5">
    <location>
        <begin position="140"/>
        <end position="192"/>
    </location>
</feature>
<evidence type="ECO:0000313" key="7">
    <source>
        <dbReference type="EMBL" id="VVD04279.1"/>
    </source>
</evidence>
<accession>A0A5E4R4K5</accession>
<dbReference type="InterPro" id="IPR048256">
    <property type="entry name" value="Tektin-like"/>
</dbReference>
<evidence type="ECO:0000256" key="1">
    <source>
        <dbReference type="ARBA" id="ARBA00007209"/>
    </source>
</evidence>
<dbReference type="PANTHER" id="PTHR19960:SF12">
    <property type="entry name" value="TEKTIN-4"/>
    <property type="match status" value="1"/>
</dbReference>
<dbReference type="EMBL" id="FZQP02006851">
    <property type="protein sequence ID" value="VVD04279.1"/>
    <property type="molecule type" value="Genomic_DNA"/>
</dbReference>
<keyword evidence="8" id="KW-1185">Reference proteome</keyword>
<feature type="coiled-coil region" evidence="5">
    <location>
        <begin position="359"/>
        <end position="407"/>
    </location>
</feature>
<keyword evidence="4" id="KW-0282">Flagellum</keyword>
<dbReference type="Pfam" id="PF03148">
    <property type="entry name" value="Tektin"/>
    <property type="match status" value="1"/>
</dbReference>
<dbReference type="PANTHER" id="PTHR19960">
    <property type="entry name" value="TEKTIN"/>
    <property type="match status" value="1"/>
</dbReference>
<evidence type="ECO:0000256" key="3">
    <source>
        <dbReference type="ARBA" id="ARBA00023054"/>
    </source>
</evidence>
<dbReference type="AlphaFoldDB" id="A0A5E4R4K5"/>
<evidence type="ECO:0000313" key="8">
    <source>
        <dbReference type="Proteomes" id="UP000324832"/>
    </source>
</evidence>
<gene>
    <name evidence="7" type="ORF">LSINAPIS_LOCUS14070</name>
    <name evidence="6" type="ORF">LSINAPIS_LOCUS7443</name>
</gene>
<dbReference type="Proteomes" id="UP000324832">
    <property type="component" value="Unassembled WGS sequence"/>
</dbReference>
<evidence type="ECO:0000256" key="5">
    <source>
        <dbReference type="SAM" id="Coils"/>
    </source>
</evidence>
<evidence type="ECO:0000256" key="2">
    <source>
        <dbReference type="ARBA" id="ARBA00022490"/>
    </source>
</evidence>